<dbReference type="GO" id="GO:0016787">
    <property type="term" value="F:hydrolase activity"/>
    <property type="evidence" value="ECO:0007669"/>
    <property type="project" value="UniProtKB-KW"/>
</dbReference>
<evidence type="ECO:0000313" key="3">
    <source>
        <dbReference type="EMBL" id="KTT18714.1"/>
    </source>
</evidence>
<keyword evidence="4" id="KW-1185">Reference proteome</keyword>
<feature type="domain" description="Sortilin N-terminal" evidence="2">
    <location>
        <begin position="14"/>
        <end position="122"/>
    </location>
</feature>
<name>A0A147GQX6_9BURK</name>
<dbReference type="InterPro" id="IPR052025">
    <property type="entry name" value="Xyloglucanase_GH74"/>
</dbReference>
<dbReference type="PATRIC" id="fig|433924.3.peg.53"/>
<dbReference type="CDD" id="cd15482">
    <property type="entry name" value="Sialidase_non-viral"/>
    <property type="match status" value="1"/>
</dbReference>
<dbReference type="EMBL" id="LDSL01000100">
    <property type="protein sequence ID" value="KTT18714.1"/>
    <property type="molecule type" value="Genomic_DNA"/>
</dbReference>
<dbReference type="AlphaFoldDB" id="A0A147GQX6"/>
<comment type="caution">
    <text evidence="3">The sequence shown here is derived from an EMBL/GenBank/DDBJ whole genome shotgun (WGS) entry which is preliminary data.</text>
</comment>
<protein>
    <submittedName>
        <fullName evidence="3">Glycosyl hydrolase</fullName>
    </submittedName>
</protein>
<dbReference type="GO" id="GO:0010411">
    <property type="term" value="P:xyloglucan metabolic process"/>
    <property type="evidence" value="ECO:0007669"/>
    <property type="project" value="TreeGrafter"/>
</dbReference>
<dbReference type="PANTHER" id="PTHR43739:SF5">
    <property type="entry name" value="EXO-ALPHA-SIALIDASE"/>
    <property type="match status" value="1"/>
</dbReference>
<dbReference type="PANTHER" id="PTHR43739">
    <property type="entry name" value="XYLOGLUCANASE (EUROFUNG)"/>
    <property type="match status" value="1"/>
</dbReference>
<evidence type="ECO:0000313" key="4">
    <source>
        <dbReference type="Proteomes" id="UP000072741"/>
    </source>
</evidence>
<dbReference type="InterPro" id="IPR015943">
    <property type="entry name" value="WD40/YVTN_repeat-like_dom_sf"/>
</dbReference>
<dbReference type="Gene3D" id="2.130.10.10">
    <property type="entry name" value="YVTN repeat-like/Quinoprotein amine dehydrogenase"/>
    <property type="match status" value="3"/>
</dbReference>
<dbReference type="Proteomes" id="UP000072741">
    <property type="component" value="Unassembled WGS sequence"/>
</dbReference>
<sequence length="345" mass="37244">MNGTILVGTAGQGILRSVDDGATWHRLGLKEAIEFDGTVRALAVDPADPSRVLAGADVGICLSTDGGAHFQRMASPADGQTVWALAFSPTDPKLVLAGTGAPSRARMYLSRDGGLSWELLNVELPEFCAGVHRPRILTIAFHPQRAGEAWFGVEEGGAWRTRDAGDSWERIDTPGRGINNGDIHAIAVLPATADAPAKHIVVTVNSVCESTDDAESFRSHASKDRFDGLYYTRTVQPLDADGRTLLLAIGDGTPGSRTRIYRSEDRGQTWAQTLLNTAPNSTVWAFGMHASDRGLLFAGTKYGHLLRSTNGGRSWFKEWRDFSEITSVAWTPFVAPVHAHPQSIN</sequence>
<evidence type="ECO:0000259" key="2">
    <source>
        <dbReference type="Pfam" id="PF15902"/>
    </source>
</evidence>
<evidence type="ECO:0000256" key="1">
    <source>
        <dbReference type="ARBA" id="ARBA00022737"/>
    </source>
</evidence>
<dbReference type="RefSeq" id="WP_058642940.1">
    <property type="nucleotide sequence ID" value="NZ_LDSL01000100.1"/>
</dbReference>
<accession>A0A147GQX6</accession>
<keyword evidence="1" id="KW-0677">Repeat</keyword>
<dbReference type="Pfam" id="PF15902">
    <property type="entry name" value="Sortilin-Vps10"/>
    <property type="match status" value="1"/>
</dbReference>
<proteinExistence type="predicted"/>
<reference evidence="3 4" key="1">
    <citation type="journal article" date="2016" name="Front. Microbiol.">
        <title>Genomic Resource of Rice Seed Associated Bacteria.</title>
        <authorList>
            <person name="Midha S."/>
            <person name="Bansal K."/>
            <person name="Sharma S."/>
            <person name="Kumar N."/>
            <person name="Patil P.P."/>
            <person name="Chaudhry V."/>
            <person name="Patil P.B."/>
        </authorList>
    </citation>
    <scope>NUCLEOTIDE SEQUENCE [LARGE SCALE GENOMIC DNA]</scope>
    <source>
        <strain evidence="3 4">NS331</strain>
    </source>
</reference>
<gene>
    <name evidence="3" type="ORF">NS331_15875</name>
</gene>
<organism evidence="3 4">
    <name type="scientific">Pseudacidovorax intermedius</name>
    <dbReference type="NCBI Taxonomy" id="433924"/>
    <lineage>
        <taxon>Bacteria</taxon>
        <taxon>Pseudomonadati</taxon>
        <taxon>Pseudomonadota</taxon>
        <taxon>Betaproteobacteria</taxon>
        <taxon>Burkholderiales</taxon>
        <taxon>Comamonadaceae</taxon>
        <taxon>Pseudacidovorax</taxon>
    </lineage>
</organism>
<keyword evidence="3" id="KW-0378">Hydrolase</keyword>
<dbReference type="OrthoDB" id="9767885at2"/>
<dbReference type="SUPFAM" id="SSF110296">
    <property type="entry name" value="Oligoxyloglucan reducing end-specific cellobiohydrolase"/>
    <property type="match status" value="1"/>
</dbReference>
<dbReference type="InterPro" id="IPR031778">
    <property type="entry name" value="Sortilin_N"/>
</dbReference>